<dbReference type="CDD" id="cd02966">
    <property type="entry name" value="TlpA_like_family"/>
    <property type="match status" value="1"/>
</dbReference>
<dbReference type="PANTHER" id="PTHR42852">
    <property type="entry name" value="THIOL:DISULFIDE INTERCHANGE PROTEIN DSBE"/>
    <property type="match status" value="1"/>
</dbReference>
<keyword evidence="3" id="KW-1185">Reference proteome</keyword>
<dbReference type="SUPFAM" id="SSF52833">
    <property type="entry name" value="Thioredoxin-like"/>
    <property type="match status" value="1"/>
</dbReference>
<dbReference type="InterPro" id="IPR013766">
    <property type="entry name" value="Thioredoxin_domain"/>
</dbReference>
<dbReference type="Proteomes" id="UP001596407">
    <property type="component" value="Unassembled WGS sequence"/>
</dbReference>
<proteinExistence type="predicted"/>
<dbReference type="AlphaFoldDB" id="A0ABD5WMJ2"/>
<dbReference type="PROSITE" id="PS51352">
    <property type="entry name" value="THIOREDOXIN_2"/>
    <property type="match status" value="1"/>
</dbReference>
<dbReference type="InterPro" id="IPR036249">
    <property type="entry name" value="Thioredoxin-like_sf"/>
</dbReference>
<comment type="caution">
    <text evidence="2">The sequence shown here is derived from an EMBL/GenBank/DDBJ whole genome shotgun (WGS) entry which is preliminary data.</text>
</comment>
<dbReference type="InterPro" id="IPR000866">
    <property type="entry name" value="AhpC/TSA"/>
</dbReference>
<protein>
    <submittedName>
        <fullName evidence="2">TlpA family protein disulfide reductase</fullName>
    </submittedName>
</protein>
<dbReference type="Pfam" id="PF00578">
    <property type="entry name" value="AhpC-TSA"/>
    <property type="match status" value="1"/>
</dbReference>
<dbReference type="GeneID" id="79302332"/>
<evidence type="ECO:0000259" key="1">
    <source>
        <dbReference type="PROSITE" id="PS51352"/>
    </source>
</evidence>
<accession>A0ABD5WMJ2</accession>
<dbReference type="Gene3D" id="3.40.30.10">
    <property type="entry name" value="Glutaredoxin"/>
    <property type="match status" value="1"/>
</dbReference>
<dbReference type="PANTHER" id="PTHR42852:SF17">
    <property type="entry name" value="THIOREDOXIN-LIKE PROTEIN HI_1115"/>
    <property type="match status" value="1"/>
</dbReference>
<reference evidence="2 3" key="1">
    <citation type="journal article" date="2019" name="Int. J. Syst. Evol. Microbiol.">
        <title>The Global Catalogue of Microorganisms (GCM) 10K type strain sequencing project: providing services to taxonomists for standard genome sequencing and annotation.</title>
        <authorList>
            <consortium name="The Broad Institute Genomics Platform"/>
            <consortium name="The Broad Institute Genome Sequencing Center for Infectious Disease"/>
            <person name="Wu L."/>
            <person name="Ma J."/>
        </authorList>
    </citation>
    <scope>NUCLEOTIDE SEQUENCE [LARGE SCALE GENOMIC DNA]</scope>
    <source>
        <strain evidence="2 3">DT72</strain>
    </source>
</reference>
<gene>
    <name evidence="2" type="ORF">ACFQJ6_13445</name>
</gene>
<dbReference type="RefSeq" id="WP_276281151.1">
    <property type="nucleotide sequence ID" value="NZ_CP119809.1"/>
</dbReference>
<organism evidence="2 3">
    <name type="scientific">Halorussus caseinilyticus</name>
    <dbReference type="NCBI Taxonomy" id="3034025"/>
    <lineage>
        <taxon>Archaea</taxon>
        <taxon>Methanobacteriati</taxon>
        <taxon>Methanobacteriota</taxon>
        <taxon>Stenosarchaea group</taxon>
        <taxon>Halobacteria</taxon>
        <taxon>Halobacteriales</taxon>
        <taxon>Haladaptataceae</taxon>
        <taxon>Halorussus</taxon>
    </lineage>
</organism>
<evidence type="ECO:0000313" key="2">
    <source>
        <dbReference type="EMBL" id="MFC7080960.1"/>
    </source>
</evidence>
<feature type="domain" description="Thioredoxin" evidence="1">
    <location>
        <begin position="31"/>
        <end position="173"/>
    </location>
</feature>
<dbReference type="InterPro" id="IPR050553">
    <property type="entry name" value="Thioredoxin_ResA/DsbE_sf"/>
</dbReference>
<name>A0ABD5WMJ2_9EURY</name>
<sequence length="174" mass="18634">MNRRTLLVALGGLGLTGASAWLLGNDLGSSADLPLRVETMDAQGSEAGEVRLPVENTVTVLDLFATWCSPCKKQMDALDAVHRDFGDEVAMVSVTNERVGGSLSKADIRDWWRTHDGGWTVGLDPDSEIASALGAHGIPYVVVFDADGEVRWQDGGLTDEGVLRKQIADALAER</sequence>
<evidence type="ECO:0000313" key="3">
    <source>
        <dbReference type="Proteomes" id="UP001596407"/>
    </source>
</evidence>
<dbReference type="EMBL" id="JBHSZH010000005">
    <property type="protein sequence ID" value="MFC7080960.1"/>
    <property type="molecule type" value="Genomic_DNA"/>
</dbReference>